<evidence type="ECO:0000256" key="1">
    <source>
        <dbReference type="SAM" id="MobiDB-lite"/>
    </source>
</evidence>
<organism evidence="3 4">
    <name type="scientific">Niveispirillum lacus</name>
    <dbReference type="NCBI Taxonomy" id="1981099"/>
    <lineage>
        <taxon>Bacteria</taxon>
        <taxon>Pseudomonadati</taxon>
        <taxon>Pseudomonadota</taxon>
        <taxon>Alphaproteobacteria</taxon>
        <taxon>Rhodospirillales</taxon>
        <taxon>Azospirillaceae</taxon>
        <taxon>Niveispirillum</taxon>
    </lineage>
</organism>
<accession>A0A255YTA7</accession>
<dbReference type="AlphaFoldDB" id="A0A255YTA7"/>
<comment type="caution">
    <text evidence="3">The sequence shown here is derived from an EMBL/GenBank/DDBJ whole genome shotgun (WGS) entry which is preliminary data.</text>
</comment>
<gene>
    <name evidence="3" type="ORF">CHU95_16735</name>
</gene>
<protein>
    <submittedName>
        <fullName evidence="3">Uncharacterized protein</fullName>
    </submittedName>
</protein>
<feature type="transmembrane region" description="Helical" evidence="2">
    <location>
        <begin position="6"/>
        <end position="24"/>
    </location>
</feature>
<dbReference type="Proteomes" id="UP000216998">
    <property type="component" value="Unassembled WGS sequence"/>
</dbReference>
<keyword evidence="4" id="KW-1185">Reference proteome</keyword>
<keyword evidence="2" id="KW-1133">Transmembrane helix</keyword>
<evidence type="ECO:0000256" key="2">
    <source>
        <dbReference type="SAM" id="Phobius"/>
    </source>
</evidence>
<evidence type="ECO:0000313" key="3">
    <source>
        <dbReference type="EMBL" id="OYQ32443.1"/>
    </source>
</evidence>
<keyword evidence="2" id="KW-0812">Transmembrane</keyword>
<name>A0A255YTA7_9PROT</name>
<evidence type="ECO:0000313" key="4">
    <source>
        <dbReference type="Proteomes" id="UP000216998"/>
    </source>
</evidence>
<reference evidence="3 4" key="1">
    <citation type="submission" date="2017-07" db="EMBL/GenBank/DDBJ databases">
        <title>Niveispirillum cyanobacteriorum sp. nov., isolated from cyanobacterial aggregates in a eutrophic lake.</title>
        <authorList>
            <person name="Cai H."/>
        </authorList>
    </citation>
    <scope>NUCLEOTIDE SEQUENCE [LARGE SCALE GENOMIC DNA]</scope>
    <source>
        <strain evidence="4">TH1-14</strain>
    </source>
</reference>
<dbReference type="EMBL" id="NOXU01000031">
    <property type="protein sequence ID" value="OYQ32443.1"/>
    <property type="molecule type" value="Genomic_DNA"/>
</dbReference>
<sequence>MISLSKIITLVGILAIVWFAFRLLGKVQRQRAESLRRHGGVKANPKGGPRAREKTDAADTQEMAKCSVCGVYVAAGSGRCGTPGCPR</sequence>
<proteinExistence type="predicted"/>
<feature type="region of interest" description="Disordered" evidence="1">
    <location>
        <begin position="34"/>
        <end position="59"/>
    </location>
</feature>
<keyword evidence="2" id="KW-0472">Membrane</keyword>